<proteinExistence type="predicted"/>
<accession>A0A2P2LYU1</accession>
<sequence>MVFKVFNVENANLSHQTVMILFCRKSVSPCDFCDVCSYTASN</sequence>
<dbReference type="EMBL" id="GGEC01042654">
    <property type="protein sequence ID" value="MBX23138.1"/>
    <property type="molecule type" value="Transcribed_RNA"/>
</dbReference>
<evidence type="ECO:0000313" key="1">
    <source>
        <dbReference type="EMBL" id="MBX23138.1"/>
    </source>
</evidence>
<reference evidence="1" key="1">
    <citation type="submission" date="2018-02" db="EMBL/GenBank/DDBJ databases">
        <title>Rhizophora mucronata_Transcriptome.</title>
        <authorList>
            <person name="Meera S.P."/>
            <person name="Sreeshan A."/>
            <person name="Augustine A."/>
        </authorList>
    </citation>
    <scope>NUCLEOTIDE SEQUENCE</scope>
    <source>
        <tissue evidence="1">Leaf</tissue>
    </source>
</reference>
<organism evidence="1">
    <name type="scientific">Rhizophora mucronata</name>
    <name type="common">Asiatic mangrove</name>
    <dbReference type="NCBI Taxonomy" id="61149"/>
    <lineage>
        <taxon>Eukaryota</taxon>
        <taxon>Viridiplantae</taxon>
        <taxon>Streptophyta</taxon>
        <taxon>Embryophyta</taxon>
        <taxon>Tracheophyta</taxon>
        <taxon>Spermatophyta</taxon>
        <taxon>Magnoliopsida</taxon>
        <taxon>eudicotyledons</taxon>
        <taxon>Gunneridae</taxon>
        <taxon>Pentapetalae</taxon>
        <taxon>rosids</taxon>
        <taxon>fabids</taxon>
        <taxon>Malpighiales</taxon>
        <taxon>Rhizophoraceae</taxon>
        <taxon>Rhizophora</taxon>
    </lineage>
</organism>
<dbReference type="AlphaFoldDB" id="A0A2P2LYU1"/>
<protein>
    <submittedName>
        <fullName evidence="1">Uncharacterized protein</fullName>
    </submittedName>
</protein>
<name>A0A2P2LYU1_RHIMU</name>